<organism evidence="1 2">
    <name type="scientific">Trifolium pratense</name>
    <name type="common">Red clover</name>
    <dbReference type="NCBI Taxonomy" id="57577"/>
    <lineage>
        <taxon>Eukaryota</taxon>
        <taxon>Viridiplantae</taxon>
        <taxon>Streptophyta</taxon>
        <taxon>Embryophyta</taxon>
        <taxon>Tracheophyta</taxon>
        <taxon>Spermatophyta</taxon>
        <taxon>Magnoliopsida</taxon>
        <taxon>eudicotyledons</taxon>
        <taxon>Gunneridae</taxon>
        <taxon>Pentapetalae</taxon>
        <taxon>rosids</taxon>
        <taxon>fabids</taxon>
        <taxon>Fabales</taxon>
        <taxon>Fabaceae</taxon>
        <taxon>Papilionoideae</taxon>
        <taxon>50 kb inversion clade</taxon>
        <taxon>NPAAA clade</taxon>
        <taxon>Hologalegina</taxon>
        <taxon>IRL clade</taxon>
        <taxon>Trifolieae</taxon>
        <taxon>Trifolium</taxon>
    </lineage>
</organism>
<reference evidence="1 2" key="1">
    <citation type="journal article" date="2014" name="Am. J. Bot.">
        <title>Genome assembly and annotation for red clover (Trifolium pratense; Fabaceae).</title>
        <authorList>
            <person name="Istvanek J."/>
            <person name="Jaros M."/>
            <person name="Krenek A."/>
            <person name="Repkova J."/>
        </authorList>
    </citation>
    <scope>NUCLEOTIDE SEQUENCE [LARGE SCALE GENOMIC DNA]</scope>
    <source>
        <strain evidence="2">cv. Tatra</strain>
        <tissue evidence="1">Young leaves</tissue>
    </source>
</reference>
<dbReference type="EMBL" id="ASHM01025370">
    <property type="protein sequence ID" value="PNX72985.1"/>
    <property type="molecule type" value="Genomic_DNA"/>
</dbReference>
<proteinExistence type="predicted"/>
<name>A0A2K3L377_TRIPR</name>
<protein>
    <submittedName>
        <fullName evidence="1">Uncharacterized protein</fullName>
    </submittedName>
</protein>
<evidence type="ECO:0000313" key="2">
    <source>
        <dbReference type="Proteomes" id="UP000236291"/>
    </source>
</evidence>
<sequence>MELRTNDDMRTMFSIFTRYMTKGPIEQDAMLVTSVEAILSNTISSMRLSTFNEIVALMVKPGEDEVEEINLSDP</sequence>
<reference evidence="1 2" key="2">
    <citation type="journal article" date="2017" name="Front. Plant Sci.">
        <title>Gene Classification and Mining of Molecular Markers Useful in Red Clover (Trifolium pratense) Breeding.</title>
        <authorList>
            <person name="Istvanek J."/>
            <person name="Dluhosova J."/>
            <person name="Dluhos P."/>
            <person name="Patkova L."/>
            <person name="Nedelnik J."/>
            <person name="Repkova J."/>
        </authorList>
    </citation>
    <scope>NUCLEOTIDE SEQUENCE [LARGE SCALE GENOMIC DNA]</scope>
    <source>
        <strain evidence="2">cv. Tatra</strain>
        <tissue evidence="1">Young leaves</tissue>
    </source>
</reference>
<comment type="caution">
    <text evidence="1">The sequence shown here is derived from an EMBL/GenBank/DDBJ whole genome shotgun (WGS) entry which is preliminary data.</text>
</comment>
<gene>
    <name evidence="1" type="ORF">L195_g028883</name>
</gene>
<accession>A0A2K3L377</accession>
<dbReference type="AlphaFoldDB" id="A0A2K3L377"/>
<dbReference type="Proteomes" id="UP000236291">
    <property type="component" value="Unassembled WGS sequence"/>
</dbReference>
<evidence type="ECO:0000313" key="1">
    <source>
        <dbReference type="EMBL" id="PNX72985.1"/>
    </source>
</evidence>